<dbReference type="InterPro" id="IPR001452">
    <property type="entry name" value="SH3_domain"/>
</dbReference>
<keyword evidence="3" id="KW-0175">Coiled coil</keyword>
<dbReference type="InterPro" id="IPR000198">
    <property type="entry name" value="RhoGAP_dom"/>
</dbReference>
<dbReference type="PROSITE" id="PS50002">
    <property type="entry name" value="SH3"/>
    <property type="match status" value="1"/>
</dbReference>
<dbReference type="PANTHER" id="PTHR46005">
    <property type="entry name" value="RHO GTPASE-ACTIVATING PROTEIN 190"/>
    <property type="match status" value="1"/>
</dbReference>
<dbReference type="CDD" id="cd00174">
    <property type="entry name" value="SH3"/>
    <property type="match status" value="1"/>
</dbReference>
<feature type="coiled-coil region" evidence="3">
    <location>
        <begin position="405"/>
        <end position="439"/>
    </location>
</feature>
<reference evidence="6" key="1">
    <citation type="submission" date="2022-08" db="EMBL/GenBank/DDBJ databases">
        <title>Novel sulfate-reducing endosymbionts in the free-living metamonad Anaeramoeba.</title>
        <authorList>
            <person name="Jerlstrom-Hultqvist J."/>
            <person name="Cepicka I."/>
            <person name="Gallot-Lavallee L."/>
            <person name="Salas-Leiva D."/>
            <person name="Curtis B.A."/>
            <person name="Zahonova K."/>
            <person name="Pipaliya S."/>
            <person name="Dacks J."/>
            <person name="Roger A.J."/>
        </authorList>
    </citation>
    <scope>NUCLEOTIDE SEQUENCE</scope>
    <source>
        <strain evidence="6">Schooner1</strain>
    </source>
</reference>
<accession>A0ABQ8YJT5</accession>
<keyword evidence="7" id="KW-1185">Reference proteome</keyword>
<dbReference type="CDD" id="cd00159">
    <property type="entry name" value="RhoGAP"/>
    <property type="match status" value="1"/>
</dbReference>
<dbReference type="Pfam" id="PF14604">
    <property type="entry name" value="SH3_9"/>
    <property type="match status" value="1"/>
</dbReference>
<dbReference type="SUPFAM" id="SSF48350">
    <property type="entry name" value="GTPase activation domain, GAP"/>
    <property type="match status" value="1"/>
</dbReference>
<evidence type="ECO:0000256" key="2">
    <source>
        <dbReference type="PROSITE-ProRule" id="PRU00192"/>
    </source>
</evidence>
<dbReference type="InterPro" id="IPR008936">
    <property type="entry name" value="Rho_GTPase_activation_prot"/>
</dbReference>
<dbReference type="SMART" id="SM00324">
    <property type="entry name" value="RhoGAP"/>
    <property type="match status" value="1"/>
</dbReference>
<dbReference type="SUPFAM" id="SSF50044">
    <property type="entry name" value="SH3-domain"/>
    <property type="match status" value="1"/>
</dbReference>
<dbReference type="Pfam" id="PF00620">
    <property type="entry name" value="RhoGAP"/>
    <property type="match status" value="1"/>
</dbReference>
<keyword evidence="1 2" id="KW-0728">SH3 domain</keyword>
<dbReference type="InterPro" id="IPR036028">
    <property type="entry name" value="SH3-like_dom_sf"/>
</dbReference>
<proteinExistence type="predicted"/>
<organism evidence="6 7">
    <name type="scientific">Anaeramoeba flamelloides</name>
    <dbReference type="NCBI Taxonomy" id="1746091"/>
    <lineage>
        <taxon>Eukaryota</taxon>
        <taxon>Metamonada</taxon>
        <taxon>Anaeramoebidae</taxon>
        <taxon>Anaeramoeba</taxon>
    </lineage>
</organism>
<dbReference type="InterPro" id="IPR051978">
    <property type="entry name" value="Rho-GAP_domain"/>
</dbReference>
<dbReference type="Gene3D" id="1.10.555.10">
    <property type="entry name" value="Rho GTPase activation protein"/>
    <property type="match status" value="1"/>
</dbReference>
<evidence type="ECO:0000259" key="5">
    <source>
        <dbReference type="PROSITE" id="PS50238"/>
    </source>
</evidence>
<dbReference type="SMART" id="SM00326">
    <property type="entry name" value="SH3"/>
    <property type="match status" value="1"/>
</dbReference>
<evidence type="ECO:0000313" key="7">
    <source>
        <dbReference type="Proteomes" id="UP001150062"/>
    </source>
</evidence>
<evidence type="ECO:0000256" key="1">
    <source>
        <dbReference type="ARBA" id="ARBA00022443"/>
    </source>
</evidence>
<comment type="caution">
    <text evidence="6">The sequence shown here is derived from an EMBL/GenBank/DDBJ whole genome shotgun (WGS) entry which is preliminary data.</text>
</comment>
<dbReference type="PANTHER" id="PTHR46005:SF4">
    <property type="entry name" value="RHO GTPASE-ACTIVATING PROTEIN 190"/>
    <property type="match status" value="1"/>
</dbReference>
<feature type="domain" description="Rho-GAP" evidence="5">
    <location>
        <begin position="101"/>
        <end position="296"/>
    </location>
</feature>
<name>A0ABQ8YJT5_9EUKA</name>
<evidence type="ECO:0000313" key="6">
    <source>
        <dbReference type="EMBL" id="KAJ6244833.1"/>
    </source>
</evidence>
<dbReference type="Proteomes" id="UP001150062">
    <property type="component" value="Unassembled WGS sequence"/>
</dbReference>
<dbReference type="Gene3D" id="2.30.30.40">
    <property type="entry name" value="SH3 Domains"/>
    <property type="match status" value="1"/>
</dbReference>
<sequence length="461" mass="53766">MKPQNSVSVLLRVVLVNTQSTIQLKFRPTDTIQRVIHTICTDHYIKNEEEYGIYCSIPNGYWVDPKKTILHHQLWLVPVLHFKRKHTIQVNIRYNNQIQVHSIDEQLSVKQSIPLLVAKLGLNKEDDYAIECGNPLFSPGIYNIAGKIINIEKLVEQFNKTVEIDLEKILFSVNDVTGLLKKYFHKLPEKIFPLKFAENMITLFQNAETEEILLEQYFNFMKELPLLNYNISKEILKHINLVLCHSEKNGTNIRDLSQMITSWFFQKLENGKNLQKIISTQQEICKILIENFEYIFNGKTGNQNKILAKALFDFKPQAETDLGIVTDEIIEIIQNPNDLQEDWLLAKNKNGEEGMVPKNYIEIIKQKKKKITRTKSLNLNQISTVGQNKNENDNNRKKGTIKLTIEQFTLELEKCENIKLRTEKKRNELSERLNSLVELSIFEQNKIDNMLKSINEIQQNN</sequence>
<evidence type="ECO:0000256" key="3">
    <source>
        <dbReference type="SAM" id="Coils"/>
    </source>
</evidence>
<protein>
    <submittedName>
        <fullName evidence="6">Gtpase-activating protein bem3</fullName>
    </submittedName>
</protein>
<feature type="domain" description="SH3" evidence="4">
    <location>
        <begin position="303"/>
        <end position="366"/>
    </location>
</feature>
<gene>
    <name evidence="6" type="ORF">M0813_20924</name>
</gene>
<dbReference type="EMBL" id="JAOAOG010000158">
    <property type="protein sequence ID" value="KAJ6244833.1"/>
    <property type="molecule type" value="Genomic_DNA"/>
</dbReference>
<evidence type="ECO:0000259" key="4">
    <source>
        <dbReference type="PROSITE" id="PS50002"/>
    </source>
</evidence>
<dbReference type="PROSITE" id="PS50238">
    <property type="entry name" value="RHOGAP"/>
    <property type="match status" value="1"/>
</dbReference>